<name>E0SPR1_IGNAA</name>
<accession>E0SPR1</accession>
<gene>
    <name evidence="2" type="ordered locus">Igag_1313</name>
</gene>
<organism evidence="2 3">
    <name type="scientific">Ignisphaera aggregans (strain DSM 17230 / JCM 13409 / AQ1.S1)</name>
    <dbReference type="NCBI Taxonomy" id="583356"/>
    <lineage>
        <taxon>Archaea</taxon>
        <taxon>Thermoproteota</taxon>
        <taxon>Thermoprotei</taxon>
        <taxon>Desulfurococcales</taxon>
        <taxon>Desulfurococcaceae</taxon>
        <taxon>Ignisphaera</taxon>
    </lineage>
</organism>
<protein>
    <submittedName>
        <fullName evidence="2">Uncharacterized protein</fullName>
    </submittedName>
</protein>
<evidence type="ECO:0000256" key="1">
    <source>
        <dbReference type="SAM" id="Phobius"/>
    </source>
</evidence>
<sequence>MARVAIARVLYIATAIILAIFGIFLLYLLSIPLYIFRGVVDGYIALSSYSLRYYGERIYLSSLDSVRILSLPLYILSISMILTAIYSSTALALRKERHIYTASEIMLGISLTHIAITPLVIGMLRIIDSEARGLRTANVFYTSAGLVNFGSTEMRVNSSVLSYTTPLHIIIYASIIVVLSIATYIAMISIQQRTS</sequence>
<feature type="transmembrane region" description="Helical" evidence="1">
    <location>
        <begin position="6"/>
        <end position="27"/>
    </location>
</feature>
<evidence type="ECO:0000313" key="2">
    <source>
        <dbReference type="EMBL" id="ADM28117.1"/>
    </source>
</evidence>
<dbReference type="STRING" id="583356.Igag_1313"/>
<keyword evidence="1" id="KW-0812">Transmembrane</keyword>
<feature type="transmembrane region" description="Helical" evidence="1">
    <location>
        <begin position="105"/>
        <end position="127"/>
    </location>
</feature>
<dbReference type="AlphaFoldDB" id="E0SPR1"/>
<feature type="transmembrane region" description="Helical" evidence="1">
    <location>
        <begin position="169"/>
        <end position="190"/>
    </location>
</feature>
<feature type="transmembrane region" description="Helical" evidence="1">
    <location>
        <begin position="71"/>
        <end position="93"/>
    </location>
</feature>
<keyword evidence="1" id="KW-1133">Transmembrane helix</keyword>
<keyword evidence="1" id="KW-0472">Membrane</keyword>
<dbReference type="KEGG" id="iag:Igag_1313"/>
<dbReference type="BioCyc" id="IAGG583356:GHAH-1297-MONOMER"/>
<keyword evidence="3" id="KW-1185">Reference proteome</keyword>
<dbReference type="EMBL" id="CP002098">
    <property type="protein sequence ID" value="ADM28117.1"/>
    <property type="molecule type" value="Genomic_DNA"/>
</dbReference>
<proteinExistence type="predicted"/>
<evidence type="ECO:0000313" key="3">
    <source>
        <dbReference type="Proteomes" id="UP000001304"/>
    </source>
</evidence>
<dbReference type="HOGENOM" id="CLU_1393563_0_0_2"/>
<reference evidence="2 3" key="1">
    <citation type="journal article" date="2010" name="Stand. Genomic Sci.">
        <title>Complete genome sequence of Ignisphaera aggregans type strain (AQ1.S1).</title>
        <authorList>
            <person name="Goker M."/>
            <person name="Held B."/>
            <person name="Lapidus A."/>
            <person name="Nolan M."/>
            <person name="Spring S."/>
            <person name="Yasawong M."/>
            <person name="Lucas S."/>
            <person name="Glavina Del Rio T."/>
            <person name="Tice H."/>
            <person name="Cheng J.F."/>
            <person name="Goodwin L."/>
            <person name="Tapia R."/>
            <person name="Pitluck S."/>
            <person name="Liolios K."/>
            <person name="Ivanova N."/>
            <person name="Mavromatis K."/>
            <person name="Mikhailova N."/>
            <person name="Pati A."/>
            <person name="Chen A."/>
            <person name="Palaniappan K."/>
            <person name="Brambilla E."/>
            <person name="Land M."/>
            <person name="Hauser L."/>
            <person name="Chang Y.J."/>
            <person name="Jeffries C.D."/>
            <person name="Brettin T."/>
            <person name="Detter J.C."/>
            <person name="Han C."/>
            <person name="Rohde M."/>
            <person name="Sikorski J."/>
            <person name="Woyke T."/>
            <person name="Bristow J."/>
            <person name="Eisen J.A."/>
            <person name="Markowitz V."/>
            <person name="Hugenholtz P."/>
            <person name="Kyrpides N.C."/>
            <person name="Klenk H.P."/>
        </authorList>
    </citation>
    <scope>NUCLEOTIDE SEQUENCE [LARGE SCALE GENOMIC DNA]</scope>
    <source>
        <strain evidence="3">DSM 17230 / JCM 13409 / AQ1.S1</strain>
    </source>
</reference>
<dbReference type="Proteomes" id="UP000001304">
    <property type="component" value="Chromosome"/>
</dbReference>